<keyword evidence="3" id="KW-1185">Reference proteome</keyword>
<dbReference type="AlphaFoldDB" id="A0A157ZX67"/>
<dbReference type="InterPro" id="IPR036291">
    <property type="entry name" value="NAD(P)-bd_dom_sf"/>
</dbReference>
<dbReference type="PANTHER" id="PTHR37850:SF3">
    <property type="entry name" value="BLR7815 PROTEIN"/>
    <property type="match status" value="1"/>
</dbReference>
<dbReference type="RefSeq" id="WP_086966376.1">
    <property type="nucleotide sequence ID" value="NZ_FCOJ02000007.1"/>
</dbReference>
<accession>A0A157ZX67</accession>
<dbReference type="Gene3D" id="3.40.50.720">
    <property type="entry name" value="NAD(P)-binding Rossmann-like Domain"/>
    <property type="match status" value="1"/>
</dbReference>
<evidence type="ECO:0000313" key="2">
    <source>
        <dbReference type="EMBL" id="SAK50046.1"/>
    </source>
</evidence>
<dbReference type="OrthoDB" id="9777844at2"/>
<sequence length="455" mass="48699">MNYEHLFNTLGSRSIRMALVGPKGGFGRSLLVQCRALPSIEIAALCDIDVDGTLATLASLGFDTGAVTVCNNADDVEAARRAGRIALIGDYRLLDAVELDIVVEATGQPETSVRIAENALQRGVHVAMATKETDSVVGPYLNRLAIENKVVYTTPDGDQPSNLIGLVTWARVLGFEVVAAGKSSEYDFIYDPAAHTVDYLEQRHAVSLDGCWTLGDDIATTLAARSQALSMLPQSATPDYCELNVVANSTGLLPATDALNYPLARINELADIFVPREDGGILDRTGVVDVFNCLRRPDDVSFGGGVFVVVRCKDEETWQLLKHKGHLVGKNGRYACIYLPYHLMGLETPMSLFSAVLLGQPTGSTAQLPHAQMVALADRDFKAGETLAMGGHHHTIEGATPLLVDSAKAGRAAPFYLAANKRLLADVAKGDLVPLAALDLDGSALYGAWQRNPTL</sequence>
<dbReference type="STRING" id="1777143.AWB82_01353"/>
<gene>
    <name evidence="2" type="ORF">AWB82_01353</name>
</gene>
<dbReference type="Proteomes" id="UP000054596">
    <property type="component" value="Unassembled WGS sequence"/>
</dbReference>
<dbReference type="PANTHER" id="PTHR37850">
    <property type="entry name" value="STRU PROTEIN"/>
    <property type="match status" value="1"/>
</dbReference>
<comment type="caution">
    <text evidence="2">The sequence shown here is derived from an EMBL/GenBank/DDBJ whole genome shotgun (WGS) entry which is preliminary data.</text>
</comment>
<dbReference type="EMBL" id="FCOJ02000007">
    <property type="protein sequence ID" value="SAK50046.1"/>
    <property type="molecule type" value="Genomic_DNA"/>
</dbReference>
<evidence type="ECO:0000313" key="3">
    <source>
        <dbReference type="Proteomes" id="UP000054596"/>
    </source>
</evidence>
<proteinExistence type="predicted"/>
<dbReference type="SUPFAM" id="SSF51735">
    <property type="entry name" value="NAD(P)-binding Rossmann-fold domains"/>
    <property type="match status" value="1"/>
</dbReference>
<name>A0A157ZX67_9BURK</name>
<dbReference type="InterPro" id="IPR048423">
    <property type="entry name" value="DRL_cat"/>
</dbReference>
<feature type="domain" description="Oxidoreductase DRL-like catalytic" evidence="1">
    <location>
        <begin position="157"/>
        <end position="348"/>
    </location>
</feature>
<reference evidence="2" key="1">
    <citation type="submission" date="2016-01" db="EMBL/GenBank/DDBJ databases">
        <authorList>
            <person name="Peeters C."/>
        </authorList>
    </citation>
    <scope>NUCLEOTIDE SEQUENCE [LARGE SCALE GENOMIC DNA]</scope>
    <source>
        <strain evidence="2">LMG 29325</strain>
    </source>
</reference>
<dbReference type="Pfam" id="PF21135">
    <property type="entry name" value="DRL_cat"/>
    <property type="match status" value="1"/>
</dbReference>
<organism evidence="2 3">
    <name type="scientific">Caballeronia glebae</name>
    <dbReference type="NCBI Taxonomy" id="1777143"/>
    <lineage>
        <taxon>Bacteria</taxon>
        <taxon>Pseudomonadati</taxon>
        <taxon>Pseudomonadota</taxon>
        <taxon>Betaproteobacteria</taxon>
        <taxon>Burkholderiales</taxon>
        <taxon>Burkholderiaceae</taxon>
        <taxon>Caballeronia</taxon>
    </lineage>
</organism>
<protein>
    <recommendedName>
        <fullName evidence="1">Oxidoreductase DRL-like catalytic domain-containing protein</fullName>
    </recommendedName>
</protein>
<evidence type="ECO:0000259" key="1">
    <source>
        <dbReference type="Pfam" id="PF21135"/>
    </source>
</evidence>